<accession>A0A392VY69</accession>
<proteinExistence type="predicted"/>
<evidence type="ECO:0000313" key="2">
    <source>
        <dbReference type="Proteomes" id="UP000265520"/>
    </source>
</evidence>
<dbReference type="AlphaFoldDB" id="A0A392VY69"/>
<dbReference type="EMBL" id="LXQA011300691">
    <property type="protein sequence ID" value="MCI92422.1"/>
    <property type="molecule type" value="Genomic_DNA"/>
</dbReference>
<evidence type="ECO:0000313" key="1">
    <source>
        <dbReference type="EMBL" id="MCI92422.1"/>
    </source>
</evidence>
<comment type="caution">
    <text evidence="1">The sequence shown here is derived from an EMBL/GenBank/DDBJ whole genome shotgun (WGS) entry which is preliminary data.</text>
</comment>
<keyword evidence="2" id="KW-1185">Reference proteome</keyword>
<name>A0A392VY69_9FABA</name>
<reference evidence="1 2" key="1">
    <citation type="journal article" date="2018" name="Front. Plant Sci.">
        <title>Red Clover (Trifolium pratense) and Zigzag Clover (T. medium) - A Picture of Genomic Similarities and Differences.</title>
        <authorList>
            <person name="Dluhosova J."/>
            <person name="Istvanek J."/>
            <person name="Nedelnik J."/>
            <person name="Repkova J."/>
        </authorList>
    </citation>
    <scope>NUCLEOTIDE SEQUENCE [LARGE SCALE GENOMIC DNA]</scope>
    <source>
        <strain evidence="2">cv. 10/8</strain>
        <tissue evidence="1">Leaf</tissue>
    </source>
</reference>
<protein>
    <submittedName>
        <fullName evidence="1">Uncharacterized protein</fullName>
    </submittedName>
</protein>
<organism evidence="1 2">
    <name type="scientific">Trifolium medium</name>
    <dbReference type="NCBI Taxonomy" id="97028"/>
    <lineage>
        <taxon>Eukaryota</taxon>
        <taxon>Viridiplantae</taxon>
        <taxon>Streptophyta</taxon>
        <taxon>Embryophyta</taxon>
        <taxon>Tracheophyta</taxon>
        <taxon>Spermatophyta</taxon>
        <taxon>Magnoliopsida</taxon>
        <taxon>eudicotyledons</taxon>
        <taxon>Gunneridae</taxon>
        <taxon>Pentapetalae</taxon>
        <taxon>rosids</taxon>
        <taxon>fabids</taxon>
        <taxon>Fabales</taxon>
        <taxon>Fabaceae</taxon>
        <taxon>Papilionoideae</taxon>
        <taxon>50 kb inversion clade</taxon>
        <taxon>NPAAA clade</taxon>
        <taxon>Hologalegina</taxon>
        <taxon>IRL clade</taxon>
        <taxon>Trifolieae</taxon>
        <taxon>Trifolium</taxon>
    </lineage>
</organism>
<sequence length="56" mass="6349">QATESLPSTGDNWRRSRHHLAWRQLATLKNGARRQLATPHRTECSVAHRTECSVAV</sequence>
<feature type="non-terminal residue" evidence="1">
    <location>
        <position position="1"/>
    </location>
</feature>
<dbReference type="Proteomes" id="UP000265520">
    <property type="component" value="Unassembled WGS sequence"/>
</dbReference>